<comment type="similarity">
    <text evidence="6">Belongs to the ABC-4 integral membrane protein family.</text>
</comment>
<evidence type="ECO:0000313" key="11">
    <source>
        <dbReference type="EMBL" id="MEN1947363.1"/>
    </source>
</evidence>
<feature type="domain" description="ABC3 transporter permease C-terminal" evidence="9">
    <location>
        <begin position="336"/>
        <end position="479"/>
    </location>
</feature>
<evidence type="ECO:0000256" key="8">
    <source>
        <dbReference type="SAM" id="Phobius"/>
    </source>
</evidence>
<name>A0ABU9W693_9MICO</name>
<evidence type="ECO:0000256" key="1">
    <source>
        <dbReference type="ARBA" id="ARBA00004651"/>
    </source>
</evidence>
<feature type="region of interest" description="Disordered" evidence="7">
    <location>
        <begin position="60"/>
        <end position="95"/>
    </location>
</feature>
<keyword evidence="3 8" id="KW-0812">Transmembrane</keyword>
<dbReference type="Proteomes" id="UP001425155">
    <property type="component" value="Unassembled WGS sequence"/>
</dbReference>
<feature type="transmembrane region" description="Helical" evidence="8">
    <location>
        <begin position="20"/>
        <end position="41"/>
    </location>
</feature>
<dbReference type="Pfam" id="PF02687">
    <property type="entry name" value="FtsX"/>
    <property type="match status" value="1"/>
</dbReference>
<dbReference type="RefSeq" id="WP_342114524.1">
    <property type="nucleotide sequence ID" value="NZ_JBCAUN010000002.1"/>
</dbReference>
<keyword evidence="4 8" id="KW-1133">Transmembrane helix</keyword>
<keyword evidence="5 8" id="KW-0472">Membrane</keyword>
<feature type="transmembrane region" description="Helical" evidence="8">
    <location>
        <begin position="461"/>
        <end position="483"/>
    </location>
</feature>
<feature type="region of interest" description="Disordered" evidence="7">
    <location>
        <begin position="133"/>
        <end position="173"/>
    </location>
</feature>
<dbReference type="InterPro" id="IPR003838">
    <property type="entry name" value="ABC3_permease_C"/>
</dbReference>
<gene>
    <name evidence="11" type="ORF">WJX64_12465</name>
</gene>
<evidence type="ECO:0000256" key="7">
    <source>
        <dbReference type="SAM" id="MobiDB-lite"/>
    </source>
</evidence>
<evidence type="ECO:0000259" key="9">
    <source>
        <dbReference type="Pfam" id="PF02687"/>
    </source>
</evidence>
<organism evidence="11 12">
    <name type="scientific">Leifsonia stereocauli</name>
    <dbReference type="NCBI Taxonomy" id="3134136"/>
    <lineage>
        <taxon>Bacteria</taxon>
        <taxon>Bacillati</taxon>
        <taxon>Actinomycetota</taxon>
        <taxon>Actinomycetes</taxon>
        <taxon>Micrococcales</taxon>
        <taxon>Microbacteriaceae</taxon>
        <taxon>Leifsonia</taxon>
    </lineage>
</organism>
<evidence type="ECO:0000256" key="2">
    <source>
        <dbReference type="ARBA" id="ARBA00022475"/>
    </source>
</evidence>
<evidence type="ECO:0000313" key="12">
    <source>
        <dbReference type="Proteomes" id="UP001425155"/>
    </source>
</evidence>
<feature type="compositionally biased region" description="Low complexity" evidence="7">
    <location>
        <begin position="82"/>
        <end position="95"/>
    </location>
</feature>
<evidence type="ECO:0000259" key="10">
    <source>
        <dbReference type="Pfam" id="PF12704"/>
    </source>
</evidence>
<feature type="domain" description="MacB-like periplasmic core" evidence="10">
    <location>
        <begin position="17"/>
        <end position="300"/>
    </location>
</feature>
<evidence type="ECO:0000256" key="5">
    <source>
        <dbReference type="ARBA" id="ARBA00023136"/>
    </source>
</evidence>
<dbReference type="InterPro" id="IPR025857">
    <property type="entry name" value="MacB_PCD"/>
</dbReference>
<protein>
    <submittedName>
        <fullName evidence="11">ABC transporter permease</fullName>
    </submittedName>
</protein>
<dbReference type="PANTHER" id="PTHR30572">
    <property type="entry name" value="MEMBRANE COMPONENT OF TRANSPORTER-RELATED"/>
    <property type="match status" value="1"/>
</dbReference>
<keyword evidence="2" id="KW-1003">Cell membrane</keyword>
<proteinExistence type="inferred from homology"/>
<dbReference type="InterPro" id="IPR050250">
    <property type="entry name" value="Macrolide_Exporter_MacB"/>
</dbReference>
<dbReference type="PANTHER" id="PTHR30572:SF4">
    <property type="entry name" value="ABC TRANSPORTER PERMEASE YTRF"/>
    <property type="match status" value="1"/>
</dbReference>
<comment type="subcellular location">
    <subcellularLocation>
        <location evidence="1">Cell membrane</location>
        <topology evidence="1">Multi-pass membrane protein</topology>
    </subcellularLocation>
</comment>
<feature type="transmembrane region" description="Helical" evidence="8">
    <location>
        <begin position="331"/>
        <end position="352"/>
    </location>
</feature>
<evidence type="ECO:0000256" key="3">
    <source>
        <dbReference type="ARBA" id="ARBA00022692"/>
    </source>
</evidence>
<evidence type="ECO:0000256" key="6">
    <source>
        <dbReference type="ARBA" id="ARBA00038076"/>
    </source>
</evidence>
<sequence>MFFTYLRRELAGRRRQTAIIAIGMALAIALVIIVNSVAAGVKTAQASVLESVYGVGTDITVSQTPTPPAEGEEGDRGRFQFGADDGTTSDDGTTAVSQSRLSAGFGSSTFAATALDTVTGIDNVSAASGTLSLTNTTFNGEMPQFDRDSGTTDGAPTDQGAAPPQGGADGAGGSAFDVDSFTVLGLDPTADAIGPLSAVTLAEGRTLDTDDTGADVAVLDADYATSAELAVGDTIDIGGTDFEIVGTVTSNSADAASASNVYIPLDVAQALSGEDGNISNIYVQAASSTDIAQVQADIETALPDATVSTQEDLASSVSGSLGTASDLVANLGLWLSIAVLIAAFLIAILFTISGVTRRTREFGTLKAIGWSNRRIVGQVTGESLVQGLIGGALGIVIGVIGITVINIIAPTLSGTASTGGIDAAAGAGAGGAGGAGGGRGFGGPMAAATQATTDIALNAPLTLSVIAVAVGLAVLGGLIAGAFGGWRAARLRPAEALRSVG</sequence>
<keyword evidence="12" id="KW-1185">Reference proteome</keyword>
<feature type="compositionally biased region" description="Low complexity" evidence="7">
    <location>
        <begin position="153"/>
        <end position="166"/>
    </location>
</feature>
<reference evidence="11 12" key="1">
    <citation type="submission" date="2024-03" db="EMBL/GenBank/DDBJ databases">
        <title>YIM 134122 draft genome.</title>
        <authorList>
            <person name="Zuo S."/>
            <person name="Xiong L."/>
        </authorList>
    </citation>
    <scope>NUCLEOTIDE SEQUENCE [LARGE SCALE GENOMIC DNA]</scope>
    <source>
        <strain evidence="11 12">YIM 134122</strain>
    </source>
</reference>
<evidence type="ECO:0000256" key="4">
    <source>
        <dbReference type="ARBA" id="ARBA00022989"/>
    </source>
</evidence>
<accession>A0ABU9W693</accession>
<comment type="caution">
    <text evidence="11">The sequence shown here is derived from an EMBL/GenBank/DDBJ whole genome shotgun (WGS) entry which is preliminary data.</text>
</comment>
<feature type="transmembrane region" description="Helical" evidence="8">
    <location>
        <begin position="383"/>
        <end position="409"/>
    </location>
</feature>
<dbReference type="Pfam" id="PF12704">
    <property type="entry name" value="MacB_PCD"/>
    <property type="match status" value="1"/>
</dbReference>
<dbReference type="EMBL" id="JBCLVG010000002">
    <property type="protein sequence ID" value="MEN1947363.1"/>
    <property type="molecule type" value="Genomic_DNA"/>
</dbReference>